<evidence type="ECO:0000313" key="2">
    <source>
        <dbReference type="Proteomes" id="UP000076079"/>
    </source>
</evidence>
<reference evidence="1 2" key="1">
    <citation type="journal article" date="2016" name="Genome Announc.">
        <title>First Complete Genome Sequence of a Subdivision 6 Acidobacterium Strain.</title>
        <authorList>
            <person name="Huang S."/>
            <person name="Vieira S."/>
            <person name="Bunk B."/>
            <person name="Riedel T."/>
            <person name="Sproer C."/>
            <person name="Overmann J."/>
        </authorList>
    </citation>
    <scope>NUCLEOTIDE SEQUENCE [LARGE SCALE GENOMIC DNA]</scope>
    <source>
        <strain evidence="2">DSM 100886 HEG_-6_39</strain>
    </source>
</reference>
<sequence>MTQGVRPGRRECAAELLSRRNARRAVVRIGQELGEPTPMHNFIAAVLTPHVNGAR</sequence>
<reference evidence="2" key="2">
    <citation type="submission" date="2016-04" db="EMBL/GenBank/DDBJ databases">
        <title>First Complete Genome Sequence of a Subdivision 6 Acidobacterium.</title>
        <authorList>
            <person name="Huang S."/>
            <person name="Vieira S."/>
            <person name="Bunk B."/>
            <person name="Riedel T."/>
            <person name="Sproeer C."/>
            <person name="Overmann J."/>
        </authorList>
    </citation>
    <scope>NUCLEOTIDE SEQUENCE [LARGE SCALE GENOMIC DNA]</scope>
    <source>
        <strain evidence="2">DSM 100886 HEG_-6_39</strain>
    </source>
</reference>
<evidence type="ECO:0008006" key="3">
    <source>
        <dbReference type="Google" id="ProtNLM"/>
    </source>
</evidence>
<dbReference type="KEGG" id="abac:LuPra_00931"/>
<dbReference type="Proteomes" id="UP000076079">
    <property type="component" value="Chromosome"/>
</dbReference>
<dbReference type="STRING" id="1855912.LuPra_00931"/>
<organism evidence="1 2">
    <name type="scientific">Luteitalea pratensis</name>
    <dbReference type="NCBI Taxonomy" id="1855912"/>
    <lineage>
        <taxon>Bacteria</taxon>
        <taxon>Pseudomonadati</taxon>
        <taxon>Acidobacteriota</taxon>
        <taxon>Vicinamibacteria</taxon>
        <taxon>Vicinamibacterales</taxon>
        <taxon>Vicinamibacteraceae</taxon>
        <taxon>Luteitalea</taxon>
    </lineage>
</organism>
<proteinExistence type="predicted"/>
<dbReference type="AlphaFoldDB" id="A0A143PHJ7"/>
<dbReference type="EMBL" id="CP015136">
    <property type="protein sequence ID" value="AMY07750.1"/>
    <property type="molecule type" value="Genomic_DNA"/>
</dbReference>
<name>A0A143PHJ7_LUTPR</name>
<keyword evidence="2" id="KW-1185">Reference proteome</keyword>
<accession>A0A143PHJ7</accession>
<evidence type="ECO:0000313" key="1">
    <source>
        <dbReference type="EMBL" id="AMY07750.1"/>
    </source>
</evidence>
<gene>
    <name evidence="1" type="ORF">LuPra_00931</name>
</gene>
<protein>
    <recommendedName>
        <fullName evidence="3">Ketopantoate reductase C-terminal domain-containing protein</fullName>
    </recommendedName>
</protein>